<proteinExistence type="inferred from homology"/>
<feature type="transmembrane region" description="Helical" evidence="6">
    <location>
        <begin position="82"/>
        <end position="101"/>
    </location>
</feature>
<evidence type="ECO:0000313" key="8">
    <source>
        <dbReference type="EMBL" id="ADU48891.1"/>
    </source>
</evidence>
<feature type="domain" description="EamA" evidence="7">
    <location>
        <begin position="166"/>
        <end position="315"/>
    </location>
</feature>
<dbReference type="SUPFAM" id="SSF103481">
    <property type="entry name" value="Multidrug resistance efflux transporter EmrE"/>
    <property type="match status" value="2"/>
</dbReference>
<dbReference type="HOGENOM" id="CLU_033863_5_2_11"/>
<dbReference type="AlphaFoldDB" id="E6SFW2"/>
<dbReference type="EMBL" id="CP002343">
    <property type="protein sequence ID" value="ADU48891.1"/>
    <property type="molecule type" value="Genomic_DNA"/>
</dbReference>
<feature type="transmembrane region" description="Helical" evidence="6">
    <location>
        <begin position="24"/>
        <end position="45"/>
    </location>
</feature>
<evidence type="ECO:0000256" key="3">
    <source>
        <dbReference type="ARBA" id="ARBA00022692"/>
    </source>
</evidence>
<dbReference type="PANTHER" id="PTHR32322">
    <property type="entry name" value="INNER MEMBRANE TRANSPORTER"/>
    <property type="match status" value="1"/>
</dbReference>
<dbReference type="Proteomes" id="UP000008914">
    <property type="component" value="Chromosome"/>
</dbReference>
<gene>
    <name evidence="8" type="ordered locus">Intca_2384</name>
</gene>
<evidence type="ECO:0000256" key="1">
    <source>
        <dbReference type="ARBA" id="ARBA00004141"/>
    </source>
</evidence>
<reference evidence="8 9" key="1">
    <citation type="journal article" date="2010" name="Stand. Genomic Sci.">
        <title>Complete genome sequence of Intrasporangium calvum type strain (7 KIP).</title>
        <authorList>
            <person name="Del Rio T.G."/>
            <person name="Chertkov O."/>
            <person name="Yasawong M."/>
            <person name="Lucas S."/>
            <person name="Deshpande S."/>
            <person name="Cheng J.F."/>
            <person name="Detter C."/>
            <person name="Tapia R."/>
            <person name="Han C."/>
            <person name="Goodwin L."/>
            <person name="Pitluck S."/>
            <person name="Liolios K."/>
            <person name="Ivanova N."/>
            <person name="Mavromatis K."/>
            <person name="Pati A."/>
            <person name="Chen A."/>
            <person name="Palaniappan K."/>
            <person name="Land M."/>
            <person name="Hauser L."/>
            <person name="Chang Y.J."/>
            <person name="Jeffries C.D."/>
            <person name="Rohde M."/>
            <person name="Pukall R."/>
            <person name="Sikorski J."/>
            <person name="Goker M."/>
            <person name="Woyke T."/>
            <person name="Bristow J."/>
            <person name="Eisen J.A."/>
            <person name="Markowitz V."/>
            <person name="Hugenholtz P."/>
            <person name="Kyrpides N.C."/>
            <person name="Klenk H.P."/>
            <person name="Lapidus A."/>
        </authorList>
    </citation>
    <scope>NUCLEOTIDE SEQUENCE [LARGE SCALE GENOMIC DNA]</scope>
    <source>
        <strain evidence="9">ATCC 23552 / DSM 43043 / JCM 3097 / NBRC 12989 / 7 KIP</strain>
    </source>
</reference>
<feature type="transmembrane region" description="Helical" evidence="6">
    <location>
        <begin position="107"/>
        <end position="129"/>
    </location>
</feature>
<comment type="subcellular location">
    <subcellularLocation>
        <location evidence="1">Membrane</location>
        <topology evidence="1">Multi-pass membrane protein</topology>
    </subcellularLocation>
</comment>
<organism evidence="8 9">
    <name type="scientific">Intrasporangium calvum (strain ATCC 23552 / DSM 43043 / JCM 3097 / NBRC 12989 / NCIMB 10167 / NRRL B-3866 / 7 KIP)</name>
    <dbReference type="NCBI Taxonomy" id="710696"/>
    <lineage>
        <taxon>Bacteria</taxon>
        <taxon>Bacillati</taxon>
        <taxon>Actinomycetota</taxon>
        <taxon>Actinomycetes</taxon>
        <taxon>Micrococcales</taxon>
        <taxon>Intrasporangiaceae</taxon>
        <taxon>Intrasporangium</taxon>
    </lineage>
</organism>
<protein>
    <recommendedName>
        <fullName evidence="7">EamA domain-containing protein</fullName>
    </recommendedName>
</protein>
<sequence length="334" mass="35452">MDSGAGPDTPIVRRAQRVPWQVKFGSLAIIWGASFLFMKIGLRWFSPVQIATGRVLLGAVTVVLLLHLTGGRLPRSWAVWRHLLVVAVFLASVPFVLFPLGEERVSSALAGIGNAITPIATVIATMAMVPSERLPARRVAAIVVGFLGVALIAQPWDSVGQPDLVGFGLTLVAGASYGVGWTWVRKYLAHTDLGGLQLPSALLTVAAGQMVVVLGVWWAFHRDRFPAPWSPAVDAVGPGTGPVLSILALGILGTGVAYLFQFDVFRAVGQQVGSLVTYLIPVVSVGLGYLFLGERLGAWQLAGAALVLGAAVVVTRPTRPTRAARRERAQRHPA</sequence>
<dbReference type="eggNOG" id="COG0697">
    <property type="taxonomic scope" value="Bacteria"/>
</dbReference>
<name>E6SFW2_INTC7</name>
<comment type="similarity">
    <text evidence="2">Belongs to the EamA transporter family.</text>
</comment>
<feature type="transmembrane region" description="Helical" evidence="6">
    <location>
        <begin position="298"/>
        <end position="318"/>
    </location>
</feature>
<evidence type="ECO:0000256" key="2">
    <source>
        <dbReference type="ARBA" id="ARBA00007362"/>
    </source>
</evidence>
<dbReference type="STRING" id="710696.Intca_2384"/>
<keyword evidence="4 6" id="KW-1133">Transmembrane helix</keyword>
<feature type="transmembrane region" description="Helical" evidence="6">
    <location>
        <begin position="136"/>
        <end position="153"/>
    </location>
</feature>
<keyword evidence="5 6" id="KW-0472">Membrane</keyword>
<feature type="transmembrane region" description="Helical" evidence="6">
    <location>
        <begin position="240"/>
        <end position="260"/>
    </location>
</feature>
<evidence type="ECO:0000313" key="9">
    <source>
        <dbReference type="Proteomes" id="UP000008914"/>
    </source>
</evidence>
<accession>E6SFW2</accession>
<feature type="transmembrane region" description="Helical" evidence="6">
    <location>
        <begin position="51"/>
        <end position="70"/>
    </location>
</feature>
<evidence type="ECO:0000256" key="4">
    <source>
        <dbReference type="ARBA" id="ARBA00022989"/>
    </source>
</evidence>
<dbReference type="KEGG" id="ica:Intca_2384"/>
<dbReference type="InterPro" id="IPR050638">
    <property type="entry name" value="AA-Vitamin_Transporters"/>
</dbReference>
<dbReference type="Pfam" id="PF00892">
    <property type="entry name" value="EamA"/>
    <property type="match status" value="2"/>
</dbReference>
<dbReference type="InterPro" id="IPR037185">
    <property type="entry name" value="EmrE-like"/>
</dbReference>
<feature type="transmembrane region" description="Helical" evidence="6">
    <location>
        <begin position="272"/>
        <end position="292"/>
    </location>
</feature>
<feature type="transmembrane region" description="Helical" evidence="6">
    <location>
        <begin position="196"/>
        <end position="220"/>
    </location>
</feature>
<dbReference type="GO" id="GO:0016020">
    <property type="term" value="C:membrane"/>
    <property type="evidence" value="ECO:0007669"/>
    <property type="project" value="UniProtKB-SubCell"/>
</dbReference>
<keyword evidence="3 6" id="KW-0812">Transmembrane</keyword>
<evidence type="ECO:0000259" key="7">
    <source>
        <dbReference type="Pfam" id="PF00892"/>
    </source>
</evidence>
<feature type="domain" description="EamA" evidence="7">
    <location>
        <begin position="27"/>
        <end position="153"/>
    </location>
</feature>
<feature type="transmembrane region" description="Helical" evidence="6">
    <location>
        <begin position="165"/>
        <end position="184"/>
    </location>
</feature>
<dbReference type="InterPro" id="IPR000620">
    <property type="entry name" value="EamA_dom"/>
</dbReference>
<keyword evidence="9" id="KW-1185">Reference proteome</keyword>
<evidence type="ECO:0000256" key="6">
    <source>
        <dbReference type="SAM" id="Phobius"/>
    </source>
</evidence>
<evidence type="ECO:0000256" key="5">
    <source>
        <dbReference type="ARBA" id="ARBA00023136"/>
    </source>
</evidence>
<dbReference type="PANTHER" id="PTHR32322:SF9">
    <property type="entry name" value="AMINO-ACID METABOLITE EFFLUX PUMP-RELATED"/>
    <property type="match status" value="1"/>
</dbReference>